<reference evidence="2 4" key="1">
    <citation type="submission" date="2015-11" db="EMBL/GenBank/DDBJ databases">
        <title>Genomic analysis of 38 Legionella species identifies large and diverse effector repertoires.</title>
        <authorList>
            <person name="Burstein D."/>
            <person name="Amaro F."/>
            <person name="Zusman T."/>
            <person name="Lifshitz Z."/>
            <person name="Cohen O."/>
            <person name="Gilbert J.A."/>
            <person name="Pupko T."/>
            <person name="Shuman H.A."/>
            <person name="Segal G."/>
        </authorList>
    </citation>
    <scope>NUCLEOTIDE SEQUENCE [LARGE SCALE GENOMIC DNA]</scope>
    <source>
        <strain evidence="2 4">JA-26-G1-E2</strain>
    </source>
</reference>
<gene>
    <name evidence="3" type="ORF">A8135_12140</name>
    <name evidence="2" type="ORF">Ljam_0061</name>
</gene>
<feature type="transmembrane region" description="Helical" evidence="1">
    <location>
        <begin position="102"/>
        <end position="120"/>
    </location>
</feature>
<feature type="transmembrane region" description="Helical" evidence="1">
    <location>
        <begin position="193"/>
        <end position="216"/>
    </location>
</feature>
<dbReference type="AlphaFoldDB" id="A0A0W0UZJ5"/>
<feature type="transmembrane region" description="Helical" evidence="1">
    <location>
        <begin position="7"/>
        <end position="29"/>
    </location>
</feature>
<reference evidence="3 5" key="2">
    <citation type="submission" date="2016-05" db="EMBL/GenBank/DDBJ databases">
        <authorList>
            <person name="Prochazka B."/>
            <person name="Indra A."/>
            <person name="Hasenberger P."/>
            <person name="Blaschitz M."/>
            <person name="Wagner L."/>
            <person name="Wewalka G."/>
            <person name="Sorschag S."/>
            <person name="Schmid D."/>
            <person name="Ruppitsch W."/>
        </authorList>
    </citation>
    <scope>NUCLEOTIDE SEQUENCE [LARGE SCALE GENOMIC DNA]</scope>
    <source>
        <strain evidence="3 5">974010_12</strain>
    </source>
</reference>
<dbReference type="RefSeq" id="WP_058448146.1">
    <property type="nucleotide sequence ID" value="NZ_CAAAJF010000003.1"/>
</dbReference>
<evidence type="ECO:0000313" key="4">
    <source>
        <dbReference type="Proteomes" id="UP000054715"/>
    </source>
</evidence>
<dbReference type="STRING" id="455.Ljam_0061"/>
<organism evidence="2 4">
    <name type="scientific">Legionella jamestowniensis</name>
    <dbReference type="NCBI Taxonomy" id="455"/>
    <lineage>
        <taxon>Bacteria</taxon>
        <taxon>Pseudomonadati</taxon>
        <taxon>Pseudomonadota</taxon>
        <taxon>Gammaproteobacteria</taxon>
        <taxon>Legionellales</taxon>
        <taxon>Legionellaceae</taxon>
        <taxon>Legionella</taxon>
    </lineage>
</organism>
<evidence type="ECO:0000313" key="2">
    <source>
        <dbReference type="EMBL" id="KTD13271.1"/>
    </source>
</evidence>
<dbReference type="Pfam" id="PF02405">
    <property type="entry name" value="MlaE"/>
    <property type="match status" value="1"/>
</dbReference>
<sequence>MYVFRRFGFHVVKFFHSLILIFRFFGHLFHSLKDVLFGGLSISWFNMVEILYYSGARLVIPLMFICYLITFSEAKTIFLLFNSFHLGHKALAISQNILTHEILPVFIGFIMCIQAALHLINTRLKRLRQSPEEVILEHVWPIIVGLNITSLLLFTYIIVIVFISFYMTFHYLSSMTTYEYLTFVTSRNSIYDLIYSAFKTLTLSAIVSLAAGYYYYEAAVRHISLRKAVSRIMTRGSFWLILTSMYITFII</sequence>
<dbReference type="Proteomes" id="UP000093336">
    <property type="component" value="Unassembled WGS sequence"/>
</dbReference>
<keyword evidence="5" id="KW-1185">Reference proteome</keyword>
<dbReference type="Proteomes" id="UP000054715">
    <property type="component" value="Unassembled WGS sequence"/>
</dbReference>
<keyword evidence="1" id="KW-1133">Transmembrane helix</keyword>
<evidence type="ECO:0000256" key="1">
    <source>
        <dbReference type="SAM" id="Phobius"/>
    </source>
</evidence>
<evidence type="ECO:0000313" key="5">
    <source>
        <dbReference type="Proteomes" id="UP000093336"/>
    </source>
</evidence>
<keyword evidence="1" id="KW-0812">Transmembrane</keyword>
<feature type="transmembrane region" description="Helical" evidence="1">
    <location>
        <begin position="228"/>
        <end position="249"/>
    </location>
</feature>
<dbReference type="GO" id="GO:0043190">
    <property type="term" value="C:ATP-binding cassette (ABC) transporter complex"/>
    <property type="evidence" value="ECO:0007669"/>
    <property type="project" value="InterPro"/>
</dbReference>
<comment type="caution">
    <text evidence="2">The sequence shown here is derived from an EMBL/GenBank/DDBJ whole genome shotgun (WGS) entry which is preliminary data.</text>
</comment>
<protein>
    <submittedName>
        <fullName evidence="3">ABC transporter permease</fullName>
    </submittedName>
    <submittedName>
        <fullName evidence="2">Putative ABC transport system permease</fullName>
    </submittedName>
</protein>
<feature type="transmembrane region" description="Helical" evidence="1">
    <location>
        <begin position="35"/>
        <end position="53"/>
    </location>
</feature>
<proteinExistence type="predicted"/>
<keyword evidence="1" id="KW-0472">Membrane</keyword>
<dbReference type="InterPro" id="IPR030802">
    <property type="entry name" value="Permease_MalE"/>
</dbReference>
<evidence type="ECO:0000313" key="3">
    <source>
        <dbReference type="EMBL" id="OCH98299.1"/>
    </source>
</evidence>
<dbReference type="PATRIC" id="fig|455.5.peg.64"/>
<dbReference type="EMBL" id="LNYG01000001">
    <property type="protein sequence ID" value="KTD13271.1"/>
    <property type="molecule type" value="Genomic_DNA"/>
</dbReference>
<feature type="transmembrane region" description="Helical" evidence="1">
    <location>
        <begin position="60"/>
        <end position="82"/>
    </location>
</feature>
<accession>A0A0W0UZJ5</accession>
<dbReference type="EMBL" id="LYOZ01000016">
    <property type="protein sequence ID" value="OCH98299.1"/>
    <property type="molecule type" value="Genomic_DNA"/>
</dbReference>
<dbReference type="OrthoDB" id="5643267at2"/>
<feature type="transmembrane region" description="Helical" evidence="1">
    <location>
        <begin position="140"/>
        <end position="173"/>
    </location>
</feature>
<name>A0A0W0UZJ5_9GAMM</name>